<protein>
    <submittedName>
        <fullName evidence="1">Uncharacterized protein</fullName>
    </submittedName>
</protein>
<evidence type="ECO:0000313" key="2">
    <source>
        <dbReference type="Proteomes" id="UP000177870"/>
    </source>
</evidence>
<dbReference type="AlphaFoldDB" id="A0A1D8TLU2"/>
<dbReference type="EMBL" id="CP017599">
    <property type="protein sequence ID" value="AOW98563.1"/>
    <property type="molecule type" value="Genomic_DNA"/>
</dbReference>
<dbReference type="KEGG" id="mpro:BJP34_03070"/>
<proteinExistence type="predicted"/>
<evidence type="ECO:0000313" key="1">
    <source>
        <dbReference type="EMBL" id="AOW98563.1"/>
    </source>
</evidence>
<sequence>MGIWERTTPTGICGGLRCRVPHPTFYLDDLLKCDRIIDGDRVGIAYTDGDWLKLIRGYLLSVSKTVCASDKEKKMI</sequence>
<dbReference type="RefSeq" id="WP_070391070.1">
    <property type="nucleotide sequence ID" value="NZ_CP017599.1"/>
</dbReference>
<gene>
    <name evidence="1" type="ORF">BJP34_03070</name>
</gene>
<dbReference type="Proteomes" id="UP000177870">
    <property type="component" value="Chromosome"/>
</dbReference>
<reference evidence="2" key="1">
    <citation type="submission" date="2016-10" db="EMBL/GenBank/DDBJ databases">
        <title>Comparative genomics uncovers the prolific and rare metabolic potential of the cyanobacterial genus Moorea.</title>
        <authorList>
            <person name="Leao T."/>
            <person name="Castelao G."/>
            <person name="Korobeynikov A."/>
            <person name="Monroe E.A."/>
            <person name="Podell S."/>
            <person name="Glukhov E."/>
            <person name="Allen E."/>
            <person name="Gerwick W.H."/>
            <person name="Gerwick L."/>
        </authorList>
    </citation>
    <scope>NUCLEOTIDE SEQUENCE [LARGE SCALE GENOMIC DNA]</scope>
    <source>
        <strain evidence="2">PAL-8-15-08-1</strain>
    </source>
</reference>
<organism evidence="1 2">
    <name type="scientific">Moorena producens PAL-8-15-08-1</name>
    <dbReference type="NCBI Taxonomy" id="1458985"/>
    <lineage>
        <taxon>Bacteria</taxon>
        <taxon>Bacillati</taxon>
        <taxon>Cyanobacteriota</taxon>
        <taxon>Cyanophyceae</taxon>
        <taxon>Coleofasciculales</taxon>
        <taxon>Coleofasciculaceae</taxon>
        <taxon>Moorena</taxon>
    </lineage>
</organism>
<dbReference type="STRING" id="1458985.BJP34_03070"/>
<accession>A0A1D8TLU2</accession>
<name>A0A1D8TLU2_9CYAN</name>